<keyword evidence="7" id="KW-1185">Reference proteome</keyword>
<keyword evidence="4 5" id="KW-0472">Membrane</keyword>
<evidence type="ECO:0000256" key="3">
    <source>
        <dbReference type="ARBA" id="ARBA00022989"/>
    </source>
</evidence>
<comment type="function">
    <text evidence="5">Plays a role in cell envelope biogenesis, maintenance of cell envelope integrity and membrane homeostasis.</text>
</comment>
<evidence type="ECO:0000256" key="4">
    <source>
        <dbReference type="ARBA" id="ARBA00023136"/>
    </source>
</evidence>
<dbReference type="AlphaFoldDB" id="A0A4V1QPQ0"/>
<dbReference type="GO" id="GO:0005886">
    <property type="term" value="C:plasma membrane"/>
    <property type="evidence" value="ECO:0007669"/>
    <property type="project" value="UniProtKB-SubCell"/>
</dbReference>
<proteinExistence type="inferred from homology"/>
<protein>
    <recommendedName>
        <fullName evidence="5">Inner membrane-spanning protein YciB</fullName>
    </recommendedName>
</protein>
<comment type="subcellular location">
    <subcellularLocation>
        <location evidence="5">Cell inner membrane</location>
        <topology evidence="5">Multi-pass membrane protein</topology>
    </subcellularLocation>
</comment>
<name>A0A4V1QPQ0_9SPHN</name>
<comment type="caution">
    <text evidence="6">The sequence shown here is derived from an EMBL/GenBank/DDBJ whole genome shotgun (WGS) entry which is preliminary data.</text>
</comment>
<keyword evidence="1 5" id="KW-1003">Cell membrane</keyword>
<dbReference type="RefSeq" id="WP_129340355.1">
    <property type="nucleotide sequence ID" value="NZ_JACIDD010000001.1"/>
</dbReference>
<sequence length="212" mass="22983">MSTTAPAKEASPGLRMALDYGPLAVFFAANLLAGKLHLPNMVDSLARVLIATAAFMVATFVAILVSHIKTGRISPMLWITGGLVLVFGGLTLYFRDDTFIKVKPTIVYAMFSAILGFGLATGRPLLQSLLEGAYPGLSAEGWRKLTINWTGFFAGMAVLNELVWRNTSWDFWVGFKLWGAVPLTLLFAIANVPMLLRHGLTTEKEAPVPPEG</sequence>
<organism evidence="6 7">
    <name type="scientific">Sphingomonas desiccabilis</name>
    <dbReference type="NCBI Taxonomy" id="429134"/>
    <lineage>
        <taxon>Bacteria</taxon>
        <taxon>Pseudomonadati</taxon>
        <taxon>Pseudomonadota</taxon>
        <taxon>Alphaproteobacteria</taxon>
        <taxon>Sphingomonadales</taxon>
        <taxon>Sphingomonadaceae</taxon>
        <taxon>Sphingomonas</taxon>
    </lineage>
</organism>
<evidence type="ECO:0000313" key="6">
    <source>
        <dbReference type="EMBL" id="RXZ34567.1"/>
    </source>
</evidence>
<dbReference type="InterPro" id="IPR006008">
    <property type="entry name" value="YciB"/>
</dbReference>
<keyword evidence="5" id="KW-0997">Cell inner membrane</keyword>
<feature type="transmembrane region" description="Helical" evidence="5">
    <location>
        <begin position="106"/>
        <end position="126"/>
    </location>
</feature>
<feature type="transmembrane region" description="Helical" evidence="5">
    <location>
        <begin position="146"/>
        <end position="163"/>
    </location>
</feature>
<evidence type="ECO:0000256" key="1">
    <source>
        <dbReference type="ARBA" id="ARBA00022475"/>
    </source>
</evidence>
<feature type="transmembrane region" description="Helical" evidence="5">
    <location>
        <begin position="175"/>
        <end position="196"/>
    </location>
</feature>
<dbReference type="NCBIfam" id="TIGR00997">
    <property type="entry name" value="ispZ"/>
    <property type="match status" value="1"/>
</dbReference>
<dbReference type="OrthoDB" id="9788219at2"/>
<feature type="transmembrane region" description="Helical" evidence="5">
    <location>
        <begin position="45"/>
        <end position="64"/>
    </location>
</feature>
<dbReference type="HAMAP" id="MF_00189">
    <property type="entry name" value="YciB"/>
    <property type="match status" value="1"/>
</dbReference>
<reference evidence="6 7" key="1">
    <citation type="submission" date="2019-01" db="EMBL/GenBank/DDBJ databases">
        <title>Sphingomonas mucosissima sp. nov. and Sphingomonas desiccabilis sp. nov., from biological soil crusts in the Colorado Plateau, USA.</title>
        <authorList>
            <person name="Zhu D."/>
        </authorList>
    </citation>
    <scope>NUCLEOTIDE SEQUENCE [LARGE SCALE GENOMIC DNA]</scope>
    <source>
        <strain evidence="6 7">CP1D</strain>
    </source>
</reference>
<feature type="transmembrane region" description="Helical" evidence="5">
    <location>
        <begin position="76"/>
        <end position="94"/>
    </location>
</feature>
<keyword evidence="3 5" id="KW-1133">Transmembrane helix</keyword>
<dbReference type="PANTHER" id="PTHR36917:SF1">
    <property type="entry name" value="INNER MEMBRANE-SPANNING PROTEIN YCIB"/>
    <property type="match status" value="1"/>
</dbReference>
<evidence type="ECO:0000256" key="2">
    <source>
        <dbReference type="ARBA" id="ARBA00022692"/>
    </source>
</evidence>
<dbReference type="Proteomes" id="UP000292347">
    <property type="component" value="Unassembled WGS sequence"/>
</dbReference>
<dbReference type="Pfam" id="PF04279">
    <property type="entry name" value="IspA"/>
    <property type="match status" value="1"/>
</dbReference>
<dbReference type="EMBL" id="SDPT01000001">
    <property type="protein sequence ID" value="RXZ34567.1"/>
    <property type="molecule type" value="Genomic_DNA"/>
</dbReference>
<accession>A0A4V1QPQ0</accession>
<evidence type="ECO:0000313" key="7">
    <source>
        <dbReference type="Proteomes" id="UP000292347"/>
    </source>
</evidence>
<comment type="similarity">
    <text evidence="5">Belongs to the YciB family.</text>
</comment>
<evidence type="ECO:0000256" key="5">
    <source>
        <dbReference type="HAMAP-Rule" id="MF_00189"/>
    </source>
</evidence>
<keyword evidence="2 5" id="KW-0812">Transmembrane</keyword>
<feature type="transmembrane region" description="Helical" evidence="5">
    <location>
        <begin position="20"/>
        <end position="38"/>
    </location>
</feature>
<gene>
    <name evidence="5" type="primary">yciB</name>
    <name evidence="6" type="ORF">EO081_02470</name>
</gene>
<dbReference type="NCBIfam" id="NF001323">
    <property type="entry name" value="PRK00259.1-1"/>
    <property type="match status" value="1"/>
</dbReference>
<dbReference type="PANTHER" id="PTHR36917">
    <property type="entry name" value="INTRACELLULAR SEPTATION PROTEIN A-RELATED"/>
    <property type="match status" value="1"/>
</dbReference>